<evidence type="ECO:0000256" key="1">
    <source>
        <dbReference type="SAM" id="MobiDB-lite"/>
    </source>
</evidence>
<proteinExistence type="predicted"/>
<dbReference type="AlphaFoldDB" id="A0A5J4WRQ0"/>
<evidence type="ECO:0000313" key="2">
    <source>
        <dbReference type="EMBL" id="KAA6397591.1"/>
    </source>
</evidence>
<name>A0A5J4WRQ0_9EUKA</name>
<comment type="caution">
    <text evidence="2">The sequence shown here is derived from an EMBL/GenBank/DDBJ whole genome shotgun (WGS) entry which is preliminary data.</text>
</comment>
<reference evidence="2 3" key="1">
    <citation type="submission" date="2019-03" db="EMBL/GenBank/DDBJ databases">
        <title>Single cell metagenomics reveals metabolic interactions within the superorganism composed of flagellate Streblomastix strix and complex community of Bacteroidetes bacteria on its surface.</title>
        <authorList>
            <person name="Treitli S.C."/>
            <person name="Kolisko M."/>
            <person name="Husnik F."/>
            <person name="Keeling P."/>
            <person name="Hampl V."/>
        </authorList>
    </citation>
    <scope>NUCLEOTIDE SEQUENCE [LARGE SCALE GENOMIC DNA]</scope>
    <source>
        <strain evidence="2">ST1C</strain>
    </source>
</reference>
<sequence>MNVNEIQEQKMEITKKKELDEIEGSDDVRRFVCLFEGSRSGVFKEDEEEDYEDYEFDNEDDSEGELELEIE</sequence>
<accession>A0A5J4WRQ0</accession>
<feature type="region of interest" description="Disordered" evidence="1">
    <location>
        <begin position="43"/>
        <end position="71"/>
    </location>
</feature>
<dbReference type="Proteomes" id="UP000324800">
    <property type="component" value="Unassembled WGS sequence"/>
</dbReference>
<evidence type="ECO:0000313" key="3">
    <source>
        <dbReference type="Proteomes" id="UP000324800"/>
    </source>
</evidence>
<dbReference type="EMBL" id="SNRW01001145">
    <property type="protein sequence ID" value="KAA6397591.1"/>
    <property type="molecule type" value="Genomic_DNA"/>
</dbReference>
<protein>
    <submittedName>
        <fullName evidence="2">Uncharacterized protein</fullName>
    </submittedName>
</protein>
<gene>
    <name evidence="2" type="ORF">EZS28_006883</name>
</gene>
<organism evidence="2 3">
    <name type="scientific">Streblomastix strix</name>
    <dbReference type="NCBI Taxonomy" id="222440"/>
    <lineage>
        <taxon>Eukaryota</taxon>
        <taxon>Metamonada</taxon>
        <taxon>Preaxostyla</taxon>
        <taxon>Oxymonadida</taxon>
        <taxon>Streblomastigidae</taxon>
        <taxon>Streblomastix</taxon>
    </lineage>
</organism>
<feature type="compositionally biased region" description="Acidic residues" evidence="1">
    <location>
        <begin position="45"/>
        <end position="71"/>
    </location>
</feature>